<keyword evidence="2" id="KW-0805">Transcription regulation</keyword>
<dbReference type="Pfam" id="PF00126">
    <property type="entry name" value="HTH_1"/>
    <property type="match status" value="1"/>
</dbReference>
<dbReference type="InterPro" id="IPR036390">
    <property type="entry name" value="WH_DNA-bd_sf"/>
</dbReference>
<dbReference type="GO" id="GO:0006351">
    <property type="term" value="P:DNA-templated transcription"/>
    <property type="evidence" value="ECO:0007669"/>
    <property type="project" value="TreeGrafter"/>
</dbReference>
<dbReference type="SUPFAM" id="SSF53850">
    <property type="entry name" value="Periplasmic binding protein-like II"/>
    <property type="match status" value="1"/>
</dbReference>
<evidence type="ECO:0000256" key="4">
    <source>
        <dbReference type="ARBA" id="ARBA00023163"/>
    </source>
</evidence>
<comment type="similarity">
    <text evidence="1">Belongs to the LysR transcriptional regulatory family.</text>
</comment>
<dbReference type="PRINTS" id="PR00039">
    <property type="entry name" value="HTHLYSR"/>
</dbReference>
<dbReference type="PROSITE" id="PS50931">
    <property type="entry name" value="HTH_LYSR"/>
    <property type="match status" value="1"/>
</dbReference>
<sequence length="298" mass="32492">MRFPRQYLPSTAVLCAFEAAARLGSFTTAASELSLTQSAVSRQIRALEEALGAELFVRERQTVRLTLAGENYALQVRDALTRIANASLEFRASPTGGALNLALPPTFGARWLVPRLPAFRAAHPDIAVNLVSQLHNFEDDGVDAAIQFGEPQRPGTESARLMGERVLPLCSPALRTRHAFAQALELLDAPLLHLESRPDAWERWFRAQGVDVGRVPGMLVDQYEFVGQAALAGLGVGLLPTFMFEAELAAGRLVPAWGEPQASTGCYHLMWPVARAAYFPLTVFRQWLLDTCAAEAGP</sequence>
<dbReference type="InterPro" id="IPR036388">
    <property type="entry name" value="WH-like_DNA-bd_sf"/>
</dbReference>
<dbReference type="OrthoDB" id="9178397at2"/>
<dbReference type="AlphaFoldDB" id="A0A556B1I0"/>
<evidence type="ECO:0000259" key="5">
    <source>
        <dbReference type="PROSITE" id="PS50931"/>
    </source>
</evidence>
<protein>
    <submittedName>
        <fullName evidence="6">LysR family transcriptional regulator</fullName>
    </submittedName>
</protein>
<dbReference type="InterPro" id="IPR058163">
    <property type="entry name" value="LysR-type_TF_proteobact-type"/>
</dbReference>
<evidence type="ECO:0000256" key="3">
    <source>
        <dbReference type="ARBA" id="ARBA00023125"/>
    </source>
</evidence>
<evidence type="ECO:0000256" key="2">
    <source>
        <dbReference type="ARBA" id="ARBA00023015"/>
    </source>
</evidence>
<accession>A0A556B1I0</accession>
<dbReference type="RefSeq" id="WP_143946301.1">
    <property type="nucleotide sequence ID" value="NZ_BAABMB010000001.1"/>
</dbReference>
<keyword evidence="7" id="KW-1185">Reference proteome</keyword>
<dbReference type="SUPFAM" id="SSF46785">
    <property type="entry name" value="Winged helix' DNA-binding domain"/>
    <property type="match status" value="1"/>
</dbReference>
<gene>
    <name evidence="6" type="ORF">FOZ76_01255</name>
</gene>
<dbReference type="Proteomes" id="UP000318405">
    <property type="component" value="Unassembled WGS sequence"/>
</dbReference>
<comment type="caution">
    <text evidence="6">The sequence shown here is derived from an EMBL/GenBank/DDBJ whole genome shotgun (WGS) entry which is preliminary data.</text>
</comment>
<evidence type="ECO:0000313" key="6">
    <source>
        <dbReference type="EMBL" id="TSH99023.1"/>
    </source>
</evidence>
<dbReference type="EMBL" id="VLTJ01000002">
    <property type="protein sequence ID" value="TSH99023.1"/>
    <property type="molecule type" value="Genomic_DNA"/>
</dbReference>
<dbReference type="PANTHER" id="PTHR30537">
    <property type="entry name" value="HTH-TYPE TRANSCRIPTIONAL REGULATOR"/>
    <property type="match status" value="1"/>
</dbReference>
<evidence type="ECO:0000313" key="7">
    <source>
        <dbReference type="Proteomes" id="UP000318405"/>
    </source>
</evidence>
<proteinExistence type="inferred from homology"/>
<keyword evidence="4" id="KW-0804">Transcription</keyword>
<dbReference type="InterPro" id="IPR005119">
    <property type="entry name" value="LysR_subst-bd"/>
</dbReference>
<dbReference type="Pfam" id="PF03466">
    <property type="entry name" value="LysR_substrate"/>
    <property type="match status" value="1"/>
</dbReference>
<dbReference type="GO" id="GO:0003700">
    <property type="term" value="F:DNA-binding transcription factor activity"/>
    <property type="evidence" value="ECO:0007669"/>
    <property type="project" value="InterPro"/>
</dbReference>
<dbReference type="Gene3D" id="3.40.190.10">
    <property type="entry name" value="Periplasmic binding protein-like II"/>
    <property type="match status" value="2"/>
</dbReference>
<dbReference type="GO" id="GO:0043565">
    <property type="term" value="F:sequence-specific DNA binding"/>
    <property type="evidence" value="ECO:0007669"/>
    <property type="project" value="TreeGrafter"/>
</dbReference>
<organism evidence="6 7">
    <name type="scientific">Verticiella sediminum</name>
    <dbReference type="NCBI Taxonomy" id="1247510"/>
    <lineage>
        <taxon>Bacteria</taxon>
        <taxon>Pseudomonadati</taxon>
        <taxon>Pseudomonadota</taxon>
        <taxon>Betaproteobacteria</taxon>
        <taxon>Burkholderiales</taxon>
        <taxon>Alcaligenaceae</taxon>
        <taxon>Verticiella</taxon>
    </lineage>
</organism>
<feature type="domain" description="HTH lysR-type" evidence="5">
    <location>
        <begin position="9"/>
        <end position="66"/>
    </location>
</feature>
<dbReference type="PANTHER" id="PTHR30537:SF26">
    <property type="entry name" value="GLYCINE CLEAVAGE SYSTEM TRANSCRIPTIONAL ACTIVATOR"/>
    <property type="match status" value="1"/>
</dbReference>
<dbReference type="InterPro" id="IPR000847">
    <property type="entry name" value="LysR_HTH_N"/>
</dbReference>
<evidence type="ECO:0000256" key="1">
    <source>
        <dbReference type="ARBA" id="ARBA00009437"/>
    </source>
</evidence>
<keyword evidence="3" id="KW-0238">DNA-binding</keyword>
<dbReference type="Gene3D" id="1.10.10.10">
    <property type="entry name" value="Winged helix-like DNA-binding domain superfamily/Winged helix DNA-binding domain"/>
    <property type="match status" value="1"/>
</dbReference>
<name>A0A556B1I0_9BURK</name>
<reference evidence="6 7" key="1">
    <citation type="submission" date="2019-07" db="EMBL/GenBank/DDBJ databases">
        <title>Qingshengfaniella alkalisoli gen. nov., sp. nov., isolated from saline soil.</title>
        <authorList>
            <person name="Xu L."/>
            <person name="Huang X.-X."/>
            <person name="Sun J.-Q."/>
        </authorList>
    </citation>
    <scope>NUCLEOTIDE SEQUENCE [LARGE SCALE GENOMIC DNA]</scope>
    <source>
        <strain evidence="6 7">DSM 27279</strain>
    </source>
</reference>